<dbReference type="AlphaFoldDB" id="A0A0M3HX39"/>
<keyword evidence="1" id="KW-1185">Reference proteome</keyword>
<name>A0A0M3HX39_ASCLU</name>
<sequence>MRNELLTAFVVSLFASAISYPIYQFILNDSKTGMVLEFSRLSDPAQYDAVRNSTIPVTVVMLTANPDQDFRILRDAEAAVSTPANFVYDRRERSKLNTPQVHVIVHNTNSKTMPGSAKFMTPLRKMNASTIIDFIETSIALERQIISPNIEKVLCVTDQRIVLMNSVFGAYKAFTLYISNGYRSADSPLQTIDSNSSRSSVADLKPSIARNVLNPVRCEFMFGASLFGLMDV</sequence>
<proteinExistence type="predicted"/>
<reference evidence="2" key="1">
    <citation type="submission" date="2017-02" db="UniProtKB">
        <authorList>
            <consortium name="WormBaseParasite"/>
        </authorList>
    </citation>
    <scope>IDENTIFICATION</scope>
</reference>
<organism evidence="1 2">
    <name type="scientific">Ascaris lumbricoides</name>
    <name type="common">Giant roundworm</name>
    <dbReference type="NCBI Taxonomy" id="6252"/>
    <lineage>
        <taxon>Eukaryota</taxon>
        <taxon>Metazoa</taxon>
        <taxon>Ecdysozoa</taxon>
        <taxon>Nematoda</taxon>
        <taxon>Chromadorea</taxon>
        <taxon>Rhabditida</taxon>
        <taxon>Spirurina</taxon>
        <taxon>Ascaridomorpha</taxon>
        <taxon>Ascaridoidea</taxon>
        <taxon>Ascarididae</taxon>
        <taxon>Ascaris</taxon>
    </lineage>
</organism>
<evidence type="ECO:0000313" key="1">
    <source>
        <dbReference type="Proteomes" id="UP000036681"/>
    </source>
</evidence>
<protein>
    <submittedName>
        <fullName evidence="2">Protein BIG1</fullName>
    </submittedName>
</protein>
<dbReference type="Proteomes" id="UP000036681">
    <property type="component" value="Unplaced"/>
</dbReference>
<evidence type="ECO:0000313" key="2">
    <source>
        <dbReference type="WBParaSite" id="ALUE_0000782201-mRNA-1"/>
    </source>
</evidence>
<accession>A0A0M3HX39</accession>
<dbReference type="WBParaSite" id="ALUE_0000782201-mRNA-1">
    <property type="protein sequence ID" value="ALUE_0000782201-mRNA-1"/>
    <property type="gene ID" value="ALUE_0000782201"/>
</dbReference>